<dbReference type="PANTHER" id="PTHR38434:SF1">
    <property type="entry name" value="BLL2549 PROTEIN"/>
    <property type="match status" value="1"/>
</dbReference>
<keyword evidence="4" id="KW-1185">Reference proteome</keyword>
<feature type="transmembrane region" description="Helical" evidence="2">
    <location>
        <begin position="478"/>
        <end position="496"/>
    </location>
</feature>
<dbReference type="PANTHER" id="PTHR38434">
    <property type="entry name" value="BLL2549 PROTEIN"/>
    <property type="match status" value="1"/>
</dbReference>
<gene>
    <name evidence="3" type="ORF">ACFQE0_23680</name>
</gene>
<sequence>MFDSLIQFVMLILLLVALKRLGRIERQVNALGQGVASEAAPVMEALTPESTATPQSEIVPAPLPPIREPSDSEPEVGLAEPPAAPAPPPAGHARVDFELRFGRRWAALLGGGIVAFGLALLVRHSIQQGYFPPSVRLAVAALLALILCAGAEYFRRRRTFELPADAGAFRRIADIPSVLLGTGLSGVFAVAYAAHAVYGYLSSPTAFAIMAVTALAGIGVSLIYGPALAVIGYLAALAVPFLIVGDGLVTGAAYVALVGVAGYAAAWRGGWKRLENPAGLILLGWAALLWPATLLPLALVALPGAALAIAITVMRLRPREAWASDRLSGQACLALAIAGGQGLLLATHVVRTPSVFVFQPVATGLGLTILLACLAIAATMTRTRVVAPLIASLIVGLVAALCGLSVRDDTITPVVIGLSPDRVGWIVAILSVAALAIAAVAMRRSKRVATTAFIGTVSAAILLPAADISLHQAGGLEGAILAGLACAQGTGLLAIARPRHGTIPGDRAFASSIVASLGLGLLGLALVVSGLGGGSLVTLVLALIAAGAGALAILWRMPLFASVAGLASVPVILHAGLNAVRTLDVAHHEGTTALWPILQDTLLPGIVLLGTAALMNRQPGPAAIRRADRRWLLVLKADVAAAGTGLPMSLVLTAIAAGGLLLGAAVATVRAVTFGDAYAPLSAPGDIGLLCLFLLSGAAASLRLRRASGMAGFSILAASLSRFAVAACAGAILANPFVTEDPVGVMPGLNLLVLAYLLPALAAWRLAREAAAMPFGTVDPRLRGRAGGMAVAGLLAYATCTVSQAFQGPVLSLDGITENELWMHTLVWLVLGTAILGYGLRTGARVARLTALGIVAAVAAKVTLLDLAHLTGAARALSVIALGLVLLGIGMVYQRLAARDARA</sequence>
<keyword evidence="2" id="KW-0472">Membrane</keyword>
<protein>
    <submittedName>
        <fullName evidence="3">DUF2339 domain-containing protein</fullName>
    </submittedName>
</protein>
<feature type="transmembrane region" description="Helical" evidence="2">
    <location>
        <begin position="6"/>
        <end position="22"/>
    </location>
</feature>
<feature type="transmembrane region" description="Helical" evidence="2">
    <location>
        <begin position="637"/>
        <end position="667"/>
    </location>
</feature>
<feature type="transmembrane region" description="Helical" evidence="2">
    <location>
        <begin position="385"/>
        <end position="406"/>
    </location>
</feature>
<feature type="transmembrane region" description="Helical" evidence="2">
    <location>
        <begin position="175"/>
        <end position="201"/>
    </location>
</feature>
<feature type="transmembrane region" description="Helical" evidence="2">
    <location>
        <begin position="534"/>
        <end position="554"/>
    </location>
</feature>
<dbReference type="Pfam" id="PF10101">
    <property type="entry name" value="DUF2339"/>
    <property type="match status" value="1"/>
</dbReference>
<dbReference type="RefSeq" id="WP_378974037.1">
    <property type="nucleotide sequence ID" value="NZ_JBHSWN010000001.1"/>
</dbReference>
<feature type="transmembrane region" description="Helical" evidence="2">
    <location>
        <begin position="788"/>
        <end position="806"/>
    </location>
</feature>
<feature type="transmembrane region" description="Helical" evidence="2">
    <location>
        <begin position="873"/>
        <end position="893"/>
    </location>
</feature>
<feature type="transmembrane region" description="Helical" evidence="2">
    <location>
        <begin position="448"/>
        <end position="466"/>
    </location>
</feature>
<feature type="transmembrane region" description="Helical" evidence="2">
    <location>
        <begin position="559"/>
        <end position="577"/>
    </location>
</feature>
<evidence type="ECO:0000256" key="1">
    <source>
        <dbReference type="SAM" id="MobiDB-lite"/>
    </source>
</evidence>
<feature type="transmembrane region" description="Helical" evidence="2">
    <location>
        <begin position="207"/>
        <end position="234"/>
    </location>
</feature>
<evidence type="ECO:0000256" key="2">
    <source>
        <dbReference type="SAM" id="Phobius"/>
    </source>
</evidence>
<feature type="transmembrane region" description="Helical" evidence="2">
    <location>
        <begin position="422"/>
        <end position="441"/>
    </location>
</feature>
<name>A0ABW2BQ10_9HYPH</name>
<evidence type="ECO:0000313" key="4">
    <source>
        <dbReference type="Proteomes" id="UP001596292"/>
    </source>
</evidence>
<dbReference type="InterPro" id="IPR014600">
    <property type="entry name" value="UCP035905_mem"/>
</dbReference>
<feature type="transmembrane region" description="Helical" evidence="2">
    <location>
        <begin position="508"/>
        <end position="528"/>
    </location>
</feature>
<dbReference type="Proteomes" id="UP001596292">
    <property type="component" value="Unassembled WGS sequence"/>
</dbReference>
<dbReference type="InterPro" id="IPR019286">
    <property type="entry name" value="DUF2339_TM"/>
</dbReference>
<keyword evidence="2" id="KW-0812">Transmembrane</keyword>
<keyword evidence="2" id="KW-1133">Transmembrane helix</keyword>
<feature type="transmembrane region" description="Helical" evidence="2">
    <location>
        <begin position="847"/>
        <end position="867"/>
    </location>
</feature>
<feature type="transmembrane region" description="Helical" evidence="2">
    <location>
        <begin position="278"/>
        <end position="311"/>
    </location>
</feature>
<proteinExistence type="predicted"/>
<feature type="transmembrane region" description="Helical" evidence="2">
    <location>
        <begin position="105"/>
        <end position="122"/>
    </location>
</feature>
<feature type="transmembrane region" description="Helical" evidence="2">
    <location>
        <begin position="687"/>
        <end position="704"/>
    </location>
</feature>
<accession>A0ABW2BQ10</accession>
<dbReference type="EMBL" id="JBHSWN010000001">
    <property type="protein sequence ID" value="MFC6792305.1"/>
    <property type="molecule type" value="Genomic_DNA"/>
</dbReference>
<evidence type="ECO:0000313" key="3">
    <source>
        <dbReference type="EMBL" id="MFC6792305.1"/>
    </source>
</evidence>
<feature type="transmembrane region" description="Helical" evidence="2">
    <location>
        <begin position="241"/>
        <end position="266"/>
    </location>
</feature>
<feature type="transmembrane region" description="Helical" evidence="2">
    <location>
        <begin position="597"/>
        <end position="616"/>
    </location>
</feature>
<feature type="region of interest" description="Disordered" evidence="1">
    <location>
        <begin position="49"/>
        <end position="89"/>
    </location>
</feature>
<feature type="transmembrane region" description="Helical" evidence="2">
    <location>
        <begin position="821"/>
        <end position="840"/>
    </location>
</feature>
<feature type="transmembrane region" description="Helical" evidence="2">
    <location>
        <begin position="331"/>
        <end position="350"/>
    </location>
</feature>
<dbReference type="PIRSF" id="PIRSF035905">
    <property type="entry name" value="UCP035905_mp"/>
    <property type="match status" value="1"/>
</dbReference>
<feature type="transmembrane region" description="Helical" evidence="2">
    <location>
        <begin position="356"/>
        <end position="378"/>
    </location>
</feature>
<comment type="caution">
    <text evidence="3">The sequence shown here is derived from an EMBL/GenBank/DDBJ whole genome shotgun (WGS) entry which is preliminary data.</text>
</comment>
<feature type="transmembrane region" description="Helical" evidence="2">
    <location>
        <begin position="745"/>
        <end position="767"/>
    </location>
</feature>
<feature type="transmembrane region" description="Helical" evidence="2">
    <location>
        <begin position="134"/>
        <end position="154"/>
    </location>
</feature>
<feature type="transmembrane region" description="Helical" evidence="2">
    <location>
        <begin position="711"/>
        <end position="733"/>
    </location>
</feature>
<reference evidence="4" key="1">
    <citation type="journal article" date="2019" name="Int. J. Syst. Evol. Microbiol.">
        <title>The Global Catalogue of Microorganisms (GCM) 10K type strain sequencing project: providing services to taxonomists for standard genome sequencing and annotation.</title>
        <authorList>
            <consortium name="The Broad Institute Genomics Platform"/>
            <consortium name="The Broad Institute Genome Sequencing Center for Infectious Disease"/>
            <person name="Wu L."/>
            <person name="Ma J."/>
        </authorList>
    </citation>
    <scope>NUCLEOTIDE SEQUENCE [LARGE SCALE GENOMIC DNA]</scope>
    <source>
        <strain evidence="4">CCUG 48316</strain>
    </source>
</reference>
<organism evidence="3 4">
    <name type="scientific">Methylobacterium komagatae</name>
    <dbReference type="NCBI Taxonomy" id="374425"/>
    <lineage>
        <taxon>Bacteria</taxon>
        <taxon>Pseudomonadati</taxon>
        <taxon>Pseudomonadota</taxon>
        <taxon>Alphaproteobacteria</taxon>
        <taxon>Hyphomicrobiales</taxon>
        <taxon>Methylobacteriaceae</taxon>
        <taxon>Methylobacterium</taxon>
    </lineage>
</organism>